<dbReference type="PROSITE" id="PS50081">
    <property type="entry name" value="ZF_DAG_PE_2"/>
    <property type="match status" value="2"/>
</dbReference>
<dbReference type="PANTHER" id="PTHR11255">
    <property type="entry name" value="DIACYLGLYCEROL KINASE"/>
    <property type="match status" value="1"/>
</dbReference>
<evidence type="ECO:0000256" key="12">
    <source>
        <dbReference type="ARBA" id="ARBA00023098"/>
    </source>
</evidence>
<dbReference type="GO" id="GO:0046486">
    <property type="term" value="P:glycerolipid metabolic process"/>
    <property type="evidence" value="ECO:0007669"/>
    <property type="project" value="UniProtKB-UniPathway"/>
</dbReference>
<evidence type="ECO:0000256" key="8">
    <source>
        <dbReference type="ARBA" id="ARBA00022777"/>
    </source>
</evidence>
<evidence type="ECO:0000256" key="4">
    <source>
        <dbReference type="ARBA" id="ARBA00022723"/>
    </source>
</evidence>
<dbReference type="SMART" id="SM00109">
    <property type="entry name" value="C1"/>
    <property type="match status" value="2"/>
</dbReference>
<dbReference type="CDD" id="cd00051">
    <property type="entry name" value="EFh"/>
    <property type="match status" value="1"/>
</dbReference>
<dbReference type="Gene3D" id="1.10.238.10">
    <property type="entry name" value="EF-hand"/>
    <property type="match status" value="1"/>
</dbReference>
<feature type="compositionally biased region" description="Polar residues" evidence="18">
    <location>
        <begin position="29"/>
        <end position="44"/>
    </location>
</feature>
<dbReference type="InterPro" id="IPR018247">
    <property type="entry name" value="EF_Hand_1_Ca_BS"/>
</dbReference>
<dbReference type="GO" id="GO:0005509">
    <property type="term" value="F:calcium ion binding"/>
    <property type="evidence" value="ECO:0007669"/>
    <property type="project" value="InterPro"/>
</dbReference>
<dbReference type="InterPro" id="IPR046349">
    <property type="entry name" value="C1-like_sf"/>
</dbReference>
<dbReference type="InterPro" id="IPR047475">
    <property type="entry name" value="C1_DGKgamma_rpt2"/>
</dbReference>
<comment type="catalytic activity">
    <reaction evidence="14">
        <text>1,2-didecanoyl-sn-glycerol + ATP = 1,2-didecanoyl-sn-glycero-3-phosphate + ADP + H(+)</text>
        <dbReference type="Rhea" id="RHEA:43428"/>
        <dbReference type="ChEBI" id="CHEBI:15378"/>
        <dbReference type="ChEBI" id="CHEBI:18155"/>
        <dbReference type="ChEBI" id="CHEBI:30616"/>
        <dbReference type="ChEBI" id="CHEBI:78227"/>
        <dbReference type="ChEBI" id="CHEBI:456216"/>
    </reaction>
    <physiologicalReaction direction="left-to-right" evidence="14">
        <dbReference type="Rhea" id="RHEA:43429"/>
    </physiologicalReaction>
</comment>
<keyword evidence="3 17" id="KW-0808">Transferase</keyword>
<dbReference type="InterPro" id="IPR011992">
    <property type="entry name" value="EF-hand-dom_pair"/>
</dbReference>
<dbReference type="Gene3D" id="3.40.50.10330">
    <property type="entry name" value="Probable inorganic polyphosphate/atp-NAD kinase, domain 1"/>
    <property type="match status" value="1"/>
</dbReference>
<evidence type="ECO:0000256" key="16">
    <source>
        <dbReference type="ARBA" id="ARBA00023411"/>
    </source>
</evidence>
<dbReference type="GO" id="GO:0008270">
    <property type="term" value="F:zinc ion binding"/>
    <property type="evidence" value="ECO:0007669"/>
    <property type="project" value="UniProtKB-KW"/>
</dbReference>
<feature type="region of interest" description="Disordered" evidence="18">
    <location>
        <begin position="29"/>
        <end position="78"/>
    </location>
</feature>
<comment type="catalytic activity">
    <reaction evidence="16">
        <text>a 1,2-diacyl-sn-glycerol + ATP = a 1,2-diacyl-sn-glycero-3-phosphate + ADP + H(+)</text>
        <dbReference type="Rhea" id="RHEA:10272"/>
        <dbReference type="ChEBI" id="CHEBI:15378"/>
        <dbReference type="ChEBI" id="CHEBI:17815"/>
        <dbReference type="ChEBI" id="CHEBI:30616"/>
        <dbReference type="ChEBI" id="CHEBI:58608"/>
        <dbReference type="ChEBI" id="CHEBI:456216"/>
        <dbReference type="EC" id="2.7.1.107"/>
    </reaction>
    <physiologicalReaction direction="left-to-right" evidence="16">
        <dbReference type="Rhea" id="RHEA:10273"/>
    </physiologicalReaction>
</comment>
<dbReference type="EC" id="2.7.1.107" evidence="17"/>
<feature type="domain" description="EF-hand" evidence="21">
    <location>
        <begin position="132"/>
        <end position="167"/>
    </location>
</feature>
<keyword evidence="12" id="KW-0443">Lipid metabolism</keyword>
<dbReference type="InterPro" id="IPR001206">
    <property type="entry name" value="Diacylglycerol_kinase_cat_dom"/>
</dbReference>
<dbReference type="Gene3D" id="2.60.200.40">
    <property type="match status" value="1"/>
</dbReference>
<dbReference type="FunFam" id="3.30.60.20:FF:000013">
    <property type="entry name" value="Diacylglycerol kinase"/>
    <property type="match status" value="1"/>
</dbReference>
<dbReference type="SUPFAM" id="SSF47473">
    <property type="entry name" value="EF-hand"/>
    <property type="match status" value="1"/>
</dbReference>
<keyword evidence="4" id="KW-0479">Metal-binding</keyword>
<dbReference type="InterPro" id="IPR017438">
    <property type="entry name" value="ATP-NAD_kinase_N"/>
</dbReference>
<keyword evidence="23" id="KW-1185">Reference proteome</keyword>
<organism evidence="22 23">
    <name type="scientific">Bubo bubo</name>
    <name type="common">Eurasian eagle-owl</name>
    <name type="synonym">Strix bubo</name>
    <dbReference type="NCBI Taxonomy" id="30461"/>
    <lineage>
        <taxon>Eukaryota</taxon>
        <taxon>Metazoa</taxon>
        <taxon>Chordata</taxon>
        <taxon>Craniata</taxon>
        <taxon>Vertebrata</taxon>
        <taxon>Euteleostomi</taxon>
        <taxon>Archelosauria</taxon>
        <taxon>Archosauria</taxon>
        <taxon>Dinosauria</taxon>
        <taxon>Saurischia</taxon>
        <taxon>Theropoda</taxon>
        <taxon>Coelurosauria</taxon>
        <taxon>Aves</taxon>
        <taxon>Neognathae</taxon>
        <taxon>Neoaves</taxon>
        <taxon>Telluraves</taxon>
        <taxon>Strigiformes</taxon>
        <taxon>Strigidae</taxon>
        <taxon>Bubo</taxon>
    </lineage>
</organism>
<proteinExistence type="inferred from homology"/>
<comment type="pathway">
    <text evidence="1">Lipid metabolism; glycerolipid metabolism.</text>
</comment>
<dbReference type="InterPro" id="IPR000756">
    <property type="entry name" value="Diacylglycerol_kin_accessory"/>
</dbReference>
<comment type="similarity">
    <text evidence="2 17">Belongs to the eukaryotic diacylglycerol kinase family.</text>
</comment>
<evidence type="ECO:0000256" key="17">
    <source>
        <dbReference type="RuleBase" id="RU361128"/>
    </source>
</evidence>
<dbReference type="FunFam" id="3.40.50.10330:FF:000028">
    <property type="entry name" value="Diacylglycerol kinase"/>
    <property type="match status" value="1"/>
</dbReference>
<evidence type="ECO:0000256" key="6">
    <source>
        <dbReference type="ARBA" id="ARBA00022741"/>
    </source>
</evidence>
<evidence type="ECO:0000256" key="13">
    <source>
        <dbReference type="ARBA" id="ARBA00023371"/>
    </source>
</evidence>
<evidence type="ECO:0000256" key="10">
    <source>
        <dbReference type="ARBA" id="ARBA00022837"/>
    </source>
</evidence>
<reference evidence="22" key="2">
    <citation type="submission" date="2025-09" db="UniProtKB">
        <authorList>
            <consortium name="Ensembl"/>
        </authorList>
    </citation>
    <scope>IDENTIFICATION</scope>
</reference>
<dbReference type="Pfam" id="PF00781">
    <property type="entry name" value="DAGK_cat"/>
    <property type="match status" value="1"/>
</dbReference>
<evidence type="ECO:0000256" key="11">
    <source>
        <dbReference type="ARBA" id="ARBA00022840"/>
    </source>
</evidence>
<dbReference type="GO" id="GO:0005886">
    <property type="term" value="C:plasma membrane"/>
    <property type="evidence" value="ECO:0007669"/>
    <property type="project" value="TreeGrafter"/>
</dbReference>
<keyword evidence="11 17" id="KW-0067">ATP-binding</keyword>
<evidence type="ECO:0000259" key="21">
    <source>
        <dbReference type="PROSITE" id="PS50222"/>
    </source>
</evidence>
<dbReference type="Gene3D" id="1.10.238.110">
    <property type="entry name" value="Diacylglycerol kinase alpha"/>
    <property type="match status" value="1"/>
</dbReference>
<evidence type="ECO:0000256" key="9">
    <source>
        <dbReference type="ARBA" id="ARBA00022833"/>
    </source>
</evidence>
<feature type="domain" description="EF-hand" evidence="21">
    <location>
        <begin position="95"/>
        <end position="122"/>
    </location>
</feature>
<keyword evidence="5" id="KW-0677">Repeat</keyword>
<dbReference type="Pfam" id="PF00609">
    <property type="entry name" value="DAGK_acc"/>
    <property type="match status" value="1"/>
</dbReference>
<dbReference type="FunFam" id="2.60.200.40:FF:000003">
    <property type="entry name" value="Diacylglycerol kinase"/>
    <property type="match status" value="1"/>
</dbReference>
<dbReference type="InterPro" id="IPR038199">
    <property type="entry name" value="DGK_typeI_N_sf"/>
</dbReference>
<dbReference type="SMART" id="SM00054">
    <property type="entry name" value="EFh"/>
    <property type="match status" value="2"/>
</dbReference>
<dbReference type="FunFam" id="1.10.238.10:FF:000017">
    <property type="entry name" value="Diacylglycerol kinase"/>
    <property type="match status" value="1"/>
</dbReference>
<keyword evidence="7" id="KW-0863">Zinc-finger</keyword>
<dbReference type="UniPathway" id="UPA00230"/>
<evidence type="ECO:0000256" key="5">
    <source>
        <dbReference type="ARBA" id="ARBA00022737"/>
    </source>
</evidence>
<feature type="compositionally biased region" description="Low complexity" evidence="18">
    <location>
        <begin position="69"/>
        <end position="78"/>
    </location>
</feature>
<dbReference type="PROSITE" id="PS00018">
    <property type="entry name" value="EF_HAND_1"/>
    <property type="match status" value="2"/>
</dbReference>
<dbReference type="PROSITE" id="PS50146">
    <property type="entry name" value="DAGK"/>
    <property type="match status" value="1"/>
</dbReference>
<evidence type="ECO:0000259" key="19">
    <source>
        <dbReference type="PROSITE" id="PS50081"/>
    </source>
</evidence>
<evidence type="ECO:0000256" key="15">
    <source>
        <dbReference type="ARBA" id="ARBA00023400"/>
    </source>
</evidence>
<name>A0A8C0FDW5_BUBBB</name>
<dbReference type="GO" id="GO:0005524">
    <property type="term" value="F:ATP binding"/>
    <property type="evidence" value="ECO:0007669"/>
    <property type="project" value="UniProtKB-KW"/>
</dbReference>
<evidence type="ECO:0000256" key="2">
    <source>
        <dbReference type="ARBA" id="ARBA00009280"/>
    </source>
</evidence>
<accession>A0A8C0FDW5</accession>
<evidence type="ECO:0000259" key="20">
    <source>
        <dbReference type="PROSITE" id="PS50146"/>
    </source>
</evidence>
<dbReference type="InterPro" id="IPR029477">
    <property type="entry name" value="DAG_kinase_typeI_N"/>
</dbReference>
<dbReference type="CDD" id="cd20846">
    <property type="entry name" value="C1_DGKgamma_rpt1"/>
    <property type="match status" value="1"/>
</dbReference>
<dbReference type="SUPFAM" id="SSF57889">
    <property type="entry name" value="Cysteine-rich domain"/>
    <property type="match status" value="2"/>
</dbReference>
<dbReference type="InterPro" id="IPR016064">
    <property type="entry name" value="NAD/diacylglycerol_kinase_sf"/>
</dbReference>
<dbReference type="SMART" id="SM00046">
    <property type="entry name" value="DAGKc"/>
    <property type="match status" value="1"/>
</dbReference>
<dbReference type="Pfam" id="PF13499">
    <property type="entry name" value="EF-hand_7"/>
    <property type="match status" value="1"/>
</dbReference>
<feature type="domain" description="DAGKc" evidence="20">
    <location>
        <begin position="366"/>
        <end position="480"/>
    </location>
</feature>
<dbReference type="CDD" id="cd20892">
    <property type="entry name" value="C1_DGKgamma_rpt2"/>
    <property type="match status" value="1"/>
</dbReference>
<dbReference type="Pfam" id="PF14513">
    <property type="entry name" value="DAG_kinase_N"/>
    <property type="match status" value="1"/>
</dbReference>
<evidence type="ECO:0000313" key="22">
    <source>
        <dbReference type="Ensembl" id="ENSBOBP00000017585.1"/>
    </source>
</evidence>
<dbReference type="GO" id="GO:0004143">
    <property type="term" value="F:ATP-dependent diacylglycerol kinase activity"/>
    <property type="evidence" value="ECO:0007669"/>
    <property type="project" value="UniProtKB-EC"/>
</dbReference>
<keyword evidence="6 17" id="KW-0547">Nucleotide-binding</keyword>
<dbReference type="InterPro" id="IPR002048">
    <property type="entry name" value="EF_hand_dom"/>
</dbReference>
<dbReference type="AlphaFoldDB" id="A0A8C0FDW5"/>
<dbReference type="SMART" id="SM00045">
    <property type="entry name" value="DAGKa"/>
    <property type="match status" value="1"/>
</dbReference>
<sequence length="715" mass="79480">MKTYLEADVPEELCKHLFTSFKRKICQASPETQRQSPGISQLNTLGEPALPLPPSQASGTVQLPPHSPGSPGTSCPGCPGLGSNRQLVSLLPPVMFRLYDTDGNGLLDSSELDRIINQMVHVAEYLEWDSTELKPILKAMMEEIDYNHDGTVTLEEWIRGGMTTIPLLVLLGMETVSNVKDDGQHAWRLKHFKKPAYCNFCRTMLLGVRKQGLCCSFCKYTVHERCVSKDIASCISTYVKSKRNTSVMQHTWIEGNSPVKCDRCHKSIKCYQGITGLHCVWCQVTLHNKCASHVKPECDGGPLRDHILLPSYICPVVLVSAPAPWGRVAGTASPRGWGLPVPRIAPAPLLEGNSPPRHPSLLSFPRVLRKFHYLLNPRQVYNLDRGGPTPGLSFFRDTPDFRVLACGGDGTVGWILDCIDKANLVKHPPVAVLPLGTGNDLARCLRWGGGYEGGNLMKVLKDIEHSTEVLLDRWQIDVIPSDREANGDPVPSTIINNYFSIGVDASIAHRFHVMREKHPEKFNSRMKNKLWYFEFGTSETFAATCKKLHDYVEVECDGTLLDLSNASLEGIAVLNIPSMYGGSNLWGETKKQRSYNRLGKKAPEKLHATVVTDAKELKFCVQDLSDHLLEVVGLEGAMEMGQIYTGLKSAGKRLAQCSSVTIRTSKLLPMQVDGEPWMQPSCTVKITHKSQVPMLLGPPQKSSFFFLKRRNRTRD</sequence>
<evidence type="ECO:0000313" key="23">
    <source>
        <dbReference type="Proteomes" id="UP000694567"/>
    </source>
</evidence>
<evidence type="ECO:0000256" key="3">
    <source>
        <dbReference type="ARBA" id="ARBA00022679"/>
    </source>
</evidence>
<dbReference type="PROSITE" id="PS50222">
    <property type="entry name" value="EF_HAND_2"/>
    <property type="match status" value="2"/>
</dbReference>
<reference evidence="22" key="1">
    <citation type="submission" date="2025-08" db="UniProtKB">
        <authorList>
            <consortium name="Ensembl"/>
        </authorList>
    </citation>
    <scope>IDENTIFICATION</scope>
</reference>
<dbReference type="Proteomes" id="UP000694567">
    <property type="component" value="Unplaced"/>
</dbReference>
<feature type="domain" description="Phorbol-ester/DAG-type" evidence="19">
    <location>
        <begin position="184"/>
        <end position="234"/>
    </location>
</feature>
<keyword evidence="10" id="KW-0106">Calcium</keyword>
<dbReference type="GO" id="GO:0007200">
    <property type="term" value="P:phospholipase C-activating G protein-coupled receptor signaling pathway"/>
    <property type="evidence" value="ECO:0007669"/>
    <property type="project" value="InterPro"/>
</dbReference>
<dbReference type="Ensembl" id="ENSBOBT00000017981.1">
    <property type="protein sequence ID" value="ENSBOBP00000017585.1"/>
    <property type="gene ID" value="ENSBOBG00000010323.1"/>
</dbReference>
<dbReference type="Gene3D" id="3.30.60.20">
    <property type="match status" value="2"/>
</dbReference>
<evidence type="ECO:0000256" key="1">
    <source>
        <dbReference type="ARBA" id="ARBA00005175"/>
    </source>
</evidence>
<dbReference type="InterPro" id="IPR002219">
    <property type="entry name" value="PKC_DAG/PE"/>
</dbReference>
<keyword evidence="8 17" id="KW-0418">Kinase</keyword>
<dbReference type="Pfam" id="PF00130">
    <property type="entry name" value="C1_1"/>
    <property type="match status" value="2"/>
</dbReference>
<evidence type="ECO:0000256" key="14">
    <source>
        <dbReference type="ARBA" id="ARBA00023395"/>
    </source>
</evidence>
<comment type="catalytic activity">
    <reaction evidence="15">
        <text>1-octadecanoyl-2-(5Z,8Z,11Z,14Z-eicosatetraenoyl)-sn-glycerol + ATP = 1-octadecanoyl-2-(5Z,8Z,11Z,14Z-eicosatetraenoyl)-sn-glycero-3-phosphate + ADP + H(+)</text>
        <dbReference type="Rhea" id="RHEA:40323"/>
        <dbReference type="ChEBI" id="CHEBI:15378"/>
        <dbReference type="ChEBI" id="CHEBI:30616"/>
        <dbReference type="ChEBI" id="CHEBI:75728"/>
        <dbReference type="ChEBI" id="CHEBI:77091"/>
        <dbReference type="ChEBI" id="CHEBI:456216"/>
    </reaction>
    <physiologicalReaction direction="left-to-right" evidence="15">
        <dbReference type="Rhea" id="RHEA:40324"/>
    </physiologicalReaction>
</comment>
<dbReference type="PANTHER" id="PTHR11255:SF36">
    <property type="entry name" value="DIACYLGLYCEROL KINASE GAMMA"/>
    <property type="match status" value="1"/>
</dbReference>
<evidence type="ECO:0000256" key="18">
    <source>
        <dbReference type="SAM" id="MobiDB-lite"/>
    </source>
</evidence>
<evidence type="ECO:0000256" key="7">
    <source>
        <dbReference type="ARBA" id="ARBA00022771"/>
    </source>
</evidence>
<dbReference type="FunFam" id="3.30.60.20:FF:000016">
    <property type="entry name" value="Diacylglycerol kinase"/>
    <property type="match status" value="1"/>
</dbReference>
<comment type="catalytic activity">
    <reaction evidence="13">
        <text>1,2-di-(9Z-octadecenoyl)-sn-glycerol + ATP = 1,2-di-(9Z-octadecenoyl)-sn-glycero-3-phosphate + ADP + H(+)</text>
        <dbReference type="Rhea" id="RHEA:40327"/>
        <dbReference type="ChEBI" id="CHEBI:15378"/>
        <dbReference type="ChEBI" id="CHEBI:30616"/>
        <dbReference type="ChEBI" id="CHEBI:52333"/>
        <dbReference type="ChEBI" id="CHEBI:74546"/>
        <dbReference type="ChEBI" id="CHEBI:456216"/>
    </reaction>
    <physiologicalReaction direction="left-to-right" evidence="13">
        <dbReference type="Rhea" id="RHEA:40328"/>
    </physiologicalReaction>
</comment>
<dbReference type="InterPro" id="IPR037607">
    <property type="entry name" value="DGK"/>
</dbReference>
<feature type="domain" description="Phorbol-ester/DAG-type" evidence="19">
    <location>
        <begin position="249"/>
        <end position="298"/>
    </location>
</feature>
<dbReference type="PROSITE" id="PS00479">
    <property type="entry name" value="ZF_DAG_PE_1"/>
    <property type="match status" value="2"/>
</dbReference>
<protein>
    <recommendedName>
        <fullName evidence="17">Diacylglycerol kinase</fullName>
        <shortName evidence="17">DAG kinase</shortName>
        <ecNumber evidence="17">2.7.1.107</ecNumber>
    </recommendedName>
</protein>
<keyword evidence="9" id="KW-0862">Zinc</keyword>
<dbReference type="SUPFAM" id="SSF111331">
    <property type="entry name" value="NAD kinase/diacylglycerol kinase-like"/>
    <property type="match status" value="1"/>
</dbReference>